<evidence type="ECO:0000256" key="5">
    <source>
        <dbReference type="ARBA" id="ARBA00022801"/>
    </source>
</evidence>
<comment type="caution">
    <text evidence="7">The sequence shown here is derived from an EMBL/GenBank/DDBJ whole genome shotgun (WGS) entry which is preliminary data.</text>
</comment>
<keyword evidence="4" id="KW-0547">Nucleotide-binding</keyword>
<dbReference type="PANTHER" id="PTHR34139">
    <property type="entry name" value="UPF0331 PROTEIN MJ0127"/>
    <property type="match status" value="1"/>
</dbReference>
<protein>
    <submittedName>
        <fullName evidence="7">DUF86 domain-containing protein</fullName>
    </submittedName>
</protein>
<reference evidence="7 8" key="1">
    <citation type="submission" date="2020-02" db="EMBL/GenBank/DDBJ databases">
        <title>Pelistega sp. NLN82 were isolated from wild rodents of the Hainan Island.</title>
        <authorList>
            <person name="Niu N."/>
            <person name="Zhou J."/>
        </authorList>
    </citation>
    <scope>NUCLEOTIDE SEQUENCE [LARGE SCALE GENOMIC DNA]</scope>
    <source>
        <strain evidence="7 8">NLN82</strain>
    </source>
</reference>
<keyword evidence="1" id="KW-0597">Phosphoprotein</keyword>
<evidence type="ECO:0000313" key="7">
    <source>
        <dbReference type="EMBL" id="NEN76160.1"/>
    </source>
</evidence>
<evidence type="ECO:0000256" key="1">
    <source>
        <dbReference type="ARBA" id="ARBA00022553"/>
    </source>
</evidence>
<dbReference type="PANTHER" id="PTHR34139:SF1">
    <property type="entry name" value="RNASE MJ1380-RELATED"/>
    <property type="match status" value="1"/>
</dbReference>
<dbReference type="InterPro" id="IPR037038">
    <property type="entry name" value="HepT-like_sf"/>
</dbReference>
<organism evidence="7 8">
    <name type="scientific">Pelistega ratti</name>
    <dbReference type="NCBI Taxonomy" id="2652177"/>
    <lineage>
        <taxon>Bacteria</taxon>
        <taxon>Pseudomonadati</taxon>
        <taxon>Pseudomonadota</taxon>
        <taxon>Betaproteobacteria</taxon>
        <taxon>Burkholderiales</taxon>
        <taxon>Alcaligenaceae</taxon>
        <taxon>Pelistega</taxon>
    </lineage>
</organism>
<keyword evidence="5" id="KW-0378">Hydrolase</keyword>
<evidence type="ECO:0000256" key="3">
    <source>
        <dbReference type="ARBA" id="ARBA00022722"/>
    </source>
</evidence>
<proteinExistence type="inferred from homology"/>
<dbReference type="GO" id="GO:0000166">
    <property type="term" value="F:nucleotide binding"/>
    <property type="evidence" value="ECO:0007669"/>
    <property type="project" value="UniProtKB-KW"/>
</dbReference>
<dbReference type="GO" id="GO:0110001">
    <property type="term" value="C:toxin-antitoxin complex"/>
    <property type="evidence" value="ECO:0007669"/>
    <property type="project" value="InterPro"/>
</dbReference>
<evidence type="ECO:0000256" key="6">
    <source>
        <dbReference type="ARBA" id="ARBA00024207"/>
    </source>
</evidence>
<evidence type="ECO:0000256" key="2">
    <source>
        <dbReference type="ARBA" id="ARBA00022649"/>
    </source>
</evidence>
<keyword evidence="3" id="KW-0540">Nuclease</keyword>
<dbReference type="Pfam" id="PF01934">
    <property type="entry name" value="HepT-like"/>
    <property type="match status" value="1"/>
</dbReference>
<name>A0A6L9Y6Q3_9BURK</name>
<dbReference type="AlphaFoldDB" id="A0A6L9Y6Q3"/>
<dbReference type="GO" id="GO:0004540">
    <property type="term" value="F:RNA nuclease activity"/>
    <property type="evidence" value="ECO:0007669"/>
    <property type="project" value="InterPro"/>
</dbReference>
<evidence type="ECO:0000256" key="4">
    <source>
        <dbReference type="ARBA" id="ARBA00022741"/>
    </source>
</evidence>
<comment type="similarity">
    <text evidence="6">Belongs to the HepT RNase toxin family.</text>
</comment>
<dbReference type="Proteomes" id="UP000477651">
    <property type="component" value="Unassembled WGS sequence"/>
</dbReference>
<accession>A0A6L9Y6Q3</accession>
<keyword evidence="2" id="KW-1277">Toxin-antitoxin system</keyword>
<keyword evidence="8" id="KW-1185">Reference proteome</keyword>
<dbReference type="InterPro" id="IPR051813">
    <property type="entry name" value="HepT_RNase_toxin"/>
</dbReference>
<sequence>MSTVEDFESFLANPMVGDAVIRNIEVIGEASNNIKVVHPEFIKQNPELAKTLLIAYNMRNAVIHGYIDVDYQIVYDTAKYSLAEFKKQIEGSLNKFKEIAP</sequence>
<evidence type="ECO:0000313" key="8">
    <source>
        <dbReference type="Proteomes" id="UP000477651"/>
    </source>
</evidence>
<gene>
    <name evidence="7" type="ORF">F9B74_07475</name>
</gene>
<dbReference type="EMBL" id="JAAGYR010000013">
    <property type="protein sequence ID" value="NEN76160.1"/>
    <property type="molecule type" value="Genomic_DNA"/>
</dbReference>
<dbReference type="GO" id="GO:0016787">
    <property type="term" value="F:hydrolase activity"/>
    <property type="evidence" value="ECO:0007669"/>
    <property type="project" value="UniProtKB-KW"/>
</dbReference>
<dbReference type="Gene3D" id="1.20.120.580">
    <property type="entry name" value="bsu32300-like"/>
    <property type="match status" value="1"/>
</dbReference>
<dbReference type="InterPro" id="IPR008201">
    <property type="entry name" value="HepT-like"/>
</dbReference>